<dbReference type="PROSITE" id="PS50977">
    <property type="entry name" value="HTH_TETR_2"/>
    <property type="match status" value="1"/>
</dbReference>
<evidence type="ECO:0000256" key="4">
    <source>
        <dbReference type="PROSITE-ProRule" id="PRU00335"/>
    </source>
</evidence>
<dbReference type="RefSeq" id="WP_201370314.1">
    <property type="nucleotide sequence ID" value="NZ_BNJG01000001.1"/>
</dbReference>
<gene>
    <name evidence="6" type="ORF">KSB_19640</name>
</gene>
<sequence>MHEPIPALSLKERQRQQRKALILQATEEVLLEKDYYELSMDEIAARVGIAKGTLYLHFARKEDLVLAILEEQLQGIIQMLQSIVATPGSAQIRLEKILKSVFLSLRGQRGRLLYALFGAVELRSILKEHHRSMFDQLTSILMGLIEEGKASGEFDPSLPNPIMLHTFTSMLASYSFKRLLLSEAIKPEELVEYVSLIYFRGIANPASSSHPERRC</sequence>
<dbReference type="InterPro" id="IPR050109">
    <property type="entry name" value="HTH-type_TetR-like_transc_reg"/>
</dbReference>
<evidence type="ECO:0000256" key="2">
    <source>
        <dbReference type="ARBA" id="ARBA00023125"/>
    </source>
</evidence>
<feature type="DNA-binding region" description="H-T-H motif" evidence="4">
    <location>
        <begin position="39"/>
        <end position="58"/>
    </location>
</feature>
<dbReference type="InterPro" id="IPR001647">
    <property type="entry name" value="HTH_TetR"/>
</dbReference>
<dbReference type="InterPro" id="IPR036271">
    <property type="entry name" value="Tet_transcr_reg_TetR-rel_C_sf"/>
</dbReference>
<dbReference type="SUPFAM" id="SSF46689">
    <property type="entry name" value="Homeodomain-like"/>
    <property type="match status" value="1"/>
</dbReference>
<reference evidence="6 7" key="1">
    <citation type="journal article" date="2021" name="Int. J. Syst. Evol. Microbiol.">
        <title>Reticulibacter mediterranei gen. nov., sp. nov., within the new family Reticulibacteraceae fam. nov., and Ktedonospora formicarum gen. nov., sp. nov., Ktedonobacter robiniae sp. nov., Dictyobacter formicarum sp. nov. and Dictyobacter arantiisoli sp. nov., belonging to the class Ktedonobacteria.</title>
        <authorList>
            <person name="Yabe S."/>
            <person name="Zheng Y."/>
            <person name="Wang C.M."/>
            <person name="Sakai Y."/>
            <person name="Abe K."/>
            <person name="Yokota A."/>
            <person name="Donadio S."/>
            <person name="Cavaletti L."/>
            <person name="Monciardini P."/>
        </authorList>
    </citation>
    <scope>NUCLEOTIDE SEQUENCE [LARGE SCALE GENOMIC DNA]</scope>
    <source>
        <strain evidence="6 7">SOSP1-30</strain>
    </source>
</reference>
<dbReference type="SUPFAM" id="SSF48498">
    <property type="entry name" value="Tetracyclin repressor-like, C-terminal domain"/>
    <property type="match status" value="1"/>
</dbReference>
<dbReference type="Proteomes" id="UP000654345">
    <property type="component" value="Unassembled WGS sequence"/>
</dbReference>
<evidence type="ECO:0000313" key="6">
    <source>
        <dbReference type="EMBL" id="GHO53489.1"/>
    </source>
</evidence>
<evidence type="ECO:0000259" key="5">
    <source>
        <dbReference type="PROSITE" id="PS50977"/>
    </source>
</evidence>
<keyword evidence="3" id="KW-0804">Transcription</keyword>
<proteinExistence type="predicted"/>
<dbReference type="PANTHER" id="PTHR30055:SF234">
    <property type="entry name" value="HTH-TYPE TRANSCRIPTIONAL REGULATOR BETI"/>
    <property type="match status" value="1"/>
</dbReference>
<protein>
    <submittedName>
        <fullName evidence="6">TetR family transcriptional regulator</fullName>
    </submittedName>
</protein>
<feature type="domain" description="HTH tetR-type" evidence="5">
    <location>
        <begin position="16"/>
        <end position="76"/>
    </location>
</feature>
<evidence type="ECO:0000256" key="3">
    <source>
        <dbReference type="ARBA" id="ARBA00023163"/>
    </source>
</evidence>
<keyword evidence="7" id="KW-1185">Reference proteome</keyword>
<dbReference type="Gene3D" id="1.10.10.60">
    <property type="entry name" value="Homeodomain-like"/>
    <property type="match status" value="1"/>
</dbReference>
<keyword evidence="1" id="KW-0805">Transcription regulation</keyword>
<comment type="caution">
    <text evidence="6">The sequence shown here is derived from an EMBL/GenBank/DDBJ whole genome shotgun (WGS) entry which is preliminary data.</text>
</comment>
<evidence type="ECO:0000313" key="7">
    <source>
        <dbReference type="Proteomes" id="UP000654345"/>
    </source>
</evidence>
<dbReference type="PANTHER" id="PTHR30055">
    <property type="entry name" value="HTH-TYPE TRANSCRIPTIONAL REGULATOR RUTR"/>
    <property type="match status" value="1"/>
</dbReference>
<evidence type="ECO:0000256" key="1">
    <source>
        <dbReference type="ARBA" id="ARBA00023015"/>
    </source>
</evidence>
<keyword evidence="2 4" id="KW-0238">DNA-binding</keyword>
<dbReference type="InterPro" id="IPR009057">
    <property type="entry name" value="Homeodomain-like_sf"/>
</dbReference>
<dbReference type="Pfam" id="PF00440">
    <property type="entry name" value="TetR_N"/>
    <property type="match status" value="1"/>
</dbReference>
<organism evidence="6 7">
    <name type="scientific">Ktedonobacter robiniae</name>
    <dbReference type="NCBI Taxonomy" id="2778365"/>
    <lineage>
        <taxon>Bacteria</taxon>
        <taxon>Bacillati</taxon>
        <taxon>Chloroflexota</taxon>
        <taxon>Ktedonobacteria</taxon>
        <taxon>Ktedonobacterales</taxon>
        <taxon>Ktedonobacteraceae</taxon>
        <taxon>Ktedonobacter</taxon>
    </lineage>
</organism>
<accession>A0ABQ3UL96</accession>
<dbReference type="EMBL" id="BNJG01000001">
    <property type="protein sequence ID" value="GHO53489.1"/>
    <property type="molecule type" value="Genomic_DNA"/>
</dbReference>
<name>A0ABQ3UL96_9CHLR</name>
<dbReference type="PRINTS" id="PR00455">
    <property type="entry name" value="HTHTETR"/>
</dbReference>
<dbReference type="Gene3D" id="1.10.357.10">
    <property type="entry name" value="Tetracycline Repressor, domain 2"/>
    <property type="match status" value="1"/>
</dbReference>